<feature type="domain" description="F-box" evidence="1">
    <location>
        <begin position="11"/>
        <end position="57"/>
    </location>
</feature>
<dbReference type="Proteomes" id="UP000606974">
    <property type="component" value="Unassembled WGS sequence"/>
</dbReference>
<dbReference type="AlphaFoldDB" id="A0A8H7A9E1"/>
<organism evidence="2 3">
    <name type="scientific">Endocarpon pusillum</name>
    <dbReference type="NCBI Taxonomy" id="364733"/>
    <lineage>
        <taxon>Eukaryota</taxon>
        <taxon>Fungi</taxon>
        <taxon>Dikarya</taxon>
        <taxon>Ascomycota</taxon>
        <taxon>Pezizomycotina</taxon>
        <taxon>Eurotiomycetes</taxon>
        <taxon>Chaetothyriomycetidae</taxon>
        <taxon>Verrucariales</taxon>
        <taxon>Verrucariaceae</taxon>
        <taxon>Endocarpon</taxon>
    </lineage>
</organism>
<dbReference type="OrthoDB" id="2687876at2759"/>
<name>A0A8H7A9E1_9EURO</name>
<dbReference type="PROSITE" id="PS50181">
    <property type="entry name" value="FBOX"/>
    <property type="match status" value="1"/>
</dbReference>
<dbReference type="EMBL" id="JAACFV010000133">
    <property type="protein sequence ID" value="KAF7504593.1"/>
    <property type="molecule type" value="Genomic_DNA"/>
</dbReference>
<evidence type="ECO:0000259" key="1">
    <source>
        <dbReference type="PROSITE" id="PS50181"/>
    </source>
</evidence>
<keyword evidence="3" id="KW-1185">Reference proteome</keyword>
<evidence type="ECO:0000313" key="2">
    <source>
        <dbReference type="EMBL" id="KAF7504593.1"/>
    </source>
</evidence>
<sequence>MERLSARHSSGGTMMKLPLELLYDIFSSLDFESLAKLRLVGYVIKQTVEAMPAFKCLVEHAPTALCALRESKLISEFSAVQLYHVLITDRCVGCADYGPYLLLPTIERCCFNCLTDNDSLRVINTSGAASTFALSTRYISRIPRMYSIAGKRSSAAQKTVAHKRRDWAFRQENGSYSPFPERPVLSNELLESPEHGDDSWYMASTPFPSLNHQAGSAERGLWCQGCFHQPSVRKAFSKQEMLDHIEDCPGAQRLWSAAFNVTEKSHA</sequence>
<proteinExistence type="predicted"/>
<accession>A0A8H7A9E1</accession>
<evidence type="ECO:0000313" key="3">
    <source>
        <dbReference type="Proteomes" id="UP000606974"/>
    </source>
</evidence>
<reference evidence="2" key="1">
    <citation type="submission" date="2020-02" db="EMBL/GenBank/DDBJ databases">
        <authorList>
            <person name="Palmer J.M."/>
        </authorList>
    </citation>
    <scope>NUCLEOTIDE SEQUENCE</scope>
    <source>
        <strain evidence="2">EPUS1.4</strain>
        <tissue evidence="2">Thallus</tissue>
    </source>
</reference>
<gene>
    <name evidence="2" type="ORF">GJ744_002088</name>
</gene>
<dbReference type="InterPro" id="IPR036047">
    <property type="entry name" value="F-box-like_dom_sf"/>
</dbReference>
<dbReference type="SUPFAM" id="SSF81383">
    <property type="entry name" value="F-box domain"/>
    <property type="match status" value="1"/>
</dbReference>
<dbReference type="InterPro" id="IPR001810">
    <property type="entry name" value="F-box_dom"/>
</dbReference>
<comment type="caution">
    <text evidence="2">The sequence shown here is derived from an EMBL/GenBank/DDBJ whole genome shotgun (WGS) entry which is preliminary data.</text>
</comment>
<protein>
    <recommendedName>
        <fullName evidence="1">F-box domain-containing protein</fullName>
    </recommendedName>
</protein>